<accession>A0A248LHF4</accession>
<reference evidence="3" key="1">
    <citation type="submission" date="2017-06" db="EMBL/GenBank/DDBJ databases">
        <title>Whole genome sequence of Laribacter hongkongensis LHGZ1.</title>
        <authorList>
            <person name="Chen D."/>
            <person name="Wu H."/>
            <person name="Chen J."/>
        </authorList>
    </citation>
    <scope>NUCLEOTIDE SEQUENCE [LARGE SCALE GENOMIC DNA]</scope>
    <source>
        <strain evidence="3">LHGZ1</strain>
    </source>
</reference>
<name>A0A248LHF4_9NEIS</name>
<organism evidence="2 3">
    <name type="scientific">Laribacter hongkongensis</name>
    <dbReference type="NCBI Taxonomy" id="168471"/>
    <lineage>
        <taxon>Bacteria</taxon>
        <taxon>Pseudomonadati</taxon>
        <taxon>Pseudomonadota</taxon>
        <taxon>Betaproteobacteria</taxon>
        <taxon>Neisseriales</taxon>
        <taxon>Aquaspirillaceae</taxon>
        <taxon>Laribacter</taxon>
    </lineage>
</organism>
<evidence type="ECO:0000313" key="3">
    <source>
        <dbReference type="Proteomes" id="UP000197424"/>
    </source>
</evidence>
<evidence type="ECO:0000259" key="1">
    <source>
        <dbReference type="Pfam" id="PF14301"/>
    </source>
</evidence>
<dbReference type="InterPro" id="IPR025484">
    <property type="entry name" value="DUF4376"/>
</dbReference>
<sequence length="252" mass="28060">MTMHISYHPQNGIALGPVELSADPLQPDHFIQQAYATPDHVPGDVPADHVACYLDASGLPPYSHTDGRWIVKRDWRDVQLYLCTGEAYVLGAYVDGMSFAGIGELPAWLTSIAPPDDVHVWSGDTWVIDHEREAARLLELRDRALESLPAWEKYERAAGIEHAGQRWLTTSAALQDIRDVLLAGAVPGDQWVTADRQIVPMALPELQSLWQAITARGAQIYQHRLEMEQQIAGMSRKQLEAFQPGWPEPAQA</sequence>
<proteinExistence type="predicted"/>
<gene>
    <name evidence="2" type="ORF">LHGZ1_1337</name>
</gene>
<protein>
    <submittedName>
        <fullName evidence="2">DUF4376 domain containing protein</fullName>
    </submittedName>
</protein>
<feature type="domain" description="DUF4376" evidence="1">
    <location>
        <begin position="140"/>
        <end position="233"/>
    </location>
</feature>
<dbReference type="EMBL" id="CP022115">
    <property type="protein sequence ID" value="ASJ24168.1"/>
    <property type="molecule type" value="Genomic_DNA"/>
</dbReference>
<dbReference type="Proteomes" id="UP000197424">
    <property type="component" value="Chromosome"/>
</dbReference>
<dbReference type="AlphaFoldDB" id="A0A248LHF4"/>
<evidence type="ECO:0000313" key="2">
    <source>
        <dbReference type="EMBL" id="ASJ24168.1"/>
    </source>
</evidence>
<dbReference type="Pfam" id="PF14301">
    <property type="entry name" value="DUF4376"/>
    <property type="match status" value="1"/>
</dbReference>